<dbReference type="Pfam" id="PF08402">
    <property type="entry name" value="TOBE_2"/>
    <property type="match status" value="1"/>
</dbReference>
<reference evidence="10 11" key="1">
    <citation type="journal article" date="2014" name="Int. J. Syst. Evol. Microbiol.">
        <title>Complete genome sequence of Corynebacterium casei LMG S-19264T (=DSM 44701T), isolated from a smear-ripened cheese.</title>
        <authorList>
            <consortium name="US DOE Joint Genome Institute (JGI-PGF)"/>
            <person name="Walter F."/>
            <person name="Albersmeier A."/>
            <person name="Kalinowski J."/>
            <person name="Ruckert C."/>
        </authorList>
    </citation>
    <scope>NUCLEOTIDE SEQUENCE [LARGE SCALE GENOMIC DNA]</scope>
    <source>
        <strain evidence="10 11">NBRC 112785</strain>
    </source>
</reference>
<keyword evidence="11" id="KW-1185">Reference proteome</keyword>
<dbReference type="GO" id="GO:0015408">
    <property type="term" value="F:ABC-type ferric iron transporter activity"/>
    <property type="evidence" value="ECO:0007669"/>
    <property type="project" value="InterPro"/>
</dbReference>
<name>A0AA37WVN6_9GAMM</name>
<evidence type="ECO:0000256" key="6">
    <source>
        <dbReference type="ARBA" id="ARBA00023004"/>
    </source>
</evidence>
<protein>
    <submittedName>
        <fullName evidence="10">ABC transporter</fullName>
    </submittedName>
</protein>
<dbReference type="InterPro" id="IPR003593">
    <property type="entry name" value="AAA+_ATPase"/>
</dbReference>
<dbReference type="InterPro" id="IPR027417">
    <property type="entry name" value="P-loop_NTPase"/>
</dbReference>
<dbReference type="SMART" id="SM00382">
    <property type="entry name" value="AAA"/>
    <property type="match status" value="1"/>
</dbReference>
<dbReference type="Proteomes" id="UP001157439">
    <property type="component" value="Unassembled WGS sequence"/>
</dbReference>
<evidence type="ECO:0000256" key="3">
    <source>
        <dbReference type="ARBA" id="ARBA00022496"/>
    </source>
</evidence>
<proteinExistence type="predicted"/>
<dbReference type="EMBL" id="BSPO01000001">
    <property type="protein sequence ID" value="GLS82367.1"/>
    <property type="molecule type" value="Genomic_DNA"/>
</dbReference>
<evidence type="ECO:0000256" key="1">
    <source>
        <dbReference type="ARBA" id="ARBA00022448"/>
    </source>
</evidence>
<dbReference type="PANTHER" id="PTHR42781:SF4">
    <property type="entry name" value="SPERMIDINE_PUTRESCINE IMPORT ATP-BINDING PROTEIN POTA"/>
    <property type="match status" value="1"/>
</dbReference>
<gene>
    <name evidence="10" type="primary">fbpC</name>
    <name evidence="10" type="ORF">GCM10007894_03440</name>
</gene>
<dbReference type="PROSITE" id="PS00211">
    <property type="entry name" value="ABC_TRANSPORTER_1"/>
    <property type="match status" value="1"/>
</dbReference>
<dbReference type="PROSITE" id="PS50893">
    <property type="entry name" value="ABC_TRANSPORTER_2"/>
    <property type="match status" value="1"/>
</dbReference>
<keyword evidence="4" id="KW-0547">Nucleotide-binding</keyword>
<dbReference type="SUPFAM" id="SSF52540">
    <property type="entry name" value="P-loop containing nucleoside triphosphate hydrolases"/>
    <property type="match status" value="1"/>
</dbReference>
<accession>A0AA37WVN6</accession>
<dbReference type="InterPro" id="IPR017871">
    <property type="entry name" value="ABC_transporter-like_CS"/>
</dbReference>
<evidence type="ECO:0000259" key="9">
    <source>
        <dbReference type="PROSITE" id="PS50893"/>
    </source>
</evidence>
<keyword evidence="3" id="KW-0410">Iron transport</keyword>
<keyword evidence="6" id="KW-0408">Iron</keyword>
<dbReference type="GO" id="GO:0005524">
    <property type="term" value="F:ATP binding"/>
    <property type="evidence" value="ECO:0007669"/>
    <property type="project" value="UniProtKB-KW"/>
</dbReference>
<comment type="caution">
    <text evidence="10">The sequence shown here is derived from an EMBL/GenBank/DDBJ whole genome shotgun (WGS) entry which is preliminary data.</text>
</comment>
<organism evidence="10 11">
    <name type="scientific">Paraferrimonas haliotis</name>
    <dbReference type="NCBI Taxonomy" id="2013866"/>
    <lineage>
        <taxon>Bacteria</taxon>
        <taxon>Pseudomonadati</taxon>
        <taxon>Pseudomonadota</taxon>
        <taxon>Gammaproteobacteria</taxon>
        <taxon>Alteromonadales</taxon>
        <taxon>Ferrimonadaceae</taxon>
        <taxon>Paraferrimonas</taxon>
    </lineage>
</organism>
<dbReference type="GO" id="GO:0016887">
    <property type="term" value="F:ATP hydrolysis activity"/>
    <property type="evidence" value="ECO:0007669"/>
    <property type="project" value="InterPro"/>
</dbReference>
<evidence type="ECO:0000256" key="7">
    <source>
        <dbReference type="ARBA" id="ARBA00023065"/>
    </source>
</evidence>
<evidence type="ECO:0000313" key="10">
    <source>
        <dbReference type="EMBL" id="GLS82367.1"/>
    </source>
</evidence>
<keyword evidence="8" id="KW-0472">Membrane</keyword>
<evidence type="ECO:0000256" key="5">
    <source>
        <dbReference type="ARBA" id="ARBA00022840"/>
    </source>
</evidence>
<dbReference type="InterPro" id="IPR050093">
    <property type="entry name" value="ABC_SmlMolc_Importer"/>
</dbReference>
<dbReference type="InterPro" id="IPR003439">
    <property type="entry name" value="ABC_transporter-like_ATP-bd"/>
</dbReference>
<keyword evidence="7" id="KW-0406">Ion transport</keyword>
<dbReference type="Gene3D" id="2.40.50.100">
    <property type="match status" value="1"/>
</dbReference>
<dbReference type="RefSeq" id="WP_095497917.1">
    <property type="nucleotide sequence ID" value="NZ_BSPO01000001.1"/>
</dbReference>
<feature type="domain" description="ABC transporter" evidence="9">
    <location>
        <begin position="4"/>
        <end position="236"/>
    </location>
</feature>
<dbReference type="GO" id="GO:0015697">
    <property type="term" value="P:quaternary ammonium group transport"/>
    <property type="evidence" value="ECO:0007669"/>
    <property type="project" value="UniProtKB-ARBA"/>
</dbReference>
<evidence type="ECO:0000256" key="8">
    <source>
        <dbReference type="ARBA" id="ARBA00023136"/>
    </source>
</evidence>
<dbReference type="InterPro" id="IPR013611">
    <property type="entry name" value="Transp-assoc_OB_typ2"/>
</dbReference>
<dbReference type="Pfam" id="PF00005">
    <property type="entry name" value="ABC_tran"/>
    <property type="match status" value="1"/>
</dbReference>
<evidence type="ECO:0000256" key="2">
    <source>
        <dbReference type="ARBA" id="ARBA00022475"/>
    </source>
</evidence>
<dbReference type="SUPFAM" id="SSF50331">
    <property type="entry name" value="MOP-like"/>
    <property type="match status" value="1"/>
</dbReference>
<keyword evidence="5" id="KW-0067">ATP-binding</keyword>
<dbReference type="Gene3D" id="3.40.50.300">
    <property type="entry name" value="P-loop containing nucleotide triphosphate hydrolases"/>
    <property type="match status" value="1"/>
</dbReference>
<dbReference type="CDD" id="cd03259">
    <property type="entry name" value="ABC_Carb_Solutes_like"/>
    <property type="match status" value="1"/>
</dbReference>
<sequence length="344" mass="37991">MADLTISQVSSSYQGKPVLQNLDLQVEAGEILALLGPSGCGKTTLLRAISGLQPVSDGSIHVGSRLVSSAEYMMPSEHRGLGMIFQDYALFPHLNVAQNIGFGLQALSSQARTKRIDEMLELVKLNGLGERYPHELSGGQQQRVSIARSLAYKPDVLLLDEPFSNIDAQVRGQLMAEIRAILKQQQVTAIFVTHSKDEAFEFADRLALFKEGRIVQTGTPEQLYFNPKELYVAEFLGEGNYIDAQVYSDNQVVTPLGLVTSSAKLDADPKASYRLFLRPQQIQLAASDTGPAVIKERRFLGNYCYYTVALAEHQIQVRSQLTQLQLGQQVSLSTHAHPLVLFEQ</sequence>
<dbReference type="AlphaFoldDB" id="A0AA37WVN6"/>
<evidence type="ECO:0000313" key="11">
    <source>
        <dbReference type="Proteomes" id="UP001157439"/>
    </source>
</evidence>
<dbReference type="GO" id="GO:0043190">
    <property type="term" value="C:ATP-binding cassette (ABC) transporter complex"/>
    <property type="evidence" value="ECO:0007669"/>
    <property type="project" value="InterPro"/>
</dbReference>
<dbReference type="PANTHER" id="PTHR42781">
    <property type="entry name" value="SPERMIDINE/PUTRESCINE IMPORT ATP-BINDING PROTEIN POTA"/>
    <property type="match status" value="1"/>
</dbReference>
<dbReference type="InterPro" id="IPR015853">
    <property type="entry name" value="ABC_transpr_FbpC"/>
</dbReference>
<keyword evidence="1" id="KW-0813">Transport</keyword>
<dbReference type="InterPro" id="IPR008995">
    <property type="entry name" value="Mo/tungstate-bd_C_term_dom"/>
</dbReference>
<keyword evidence="2" id="KW-1003">Cell membrane</keyword>
<dbReference type="FunFam" id="3.40.50.300:FF:000425">
    <property type="entry name" value="Probable ABC transporter, ATP-binding subunit"/>
    <property type="match status" value="1"/>
</dbReference>
<evidence type="ECO:0000256" key="4">
    <source>
        <dbReference type="ARBA" id="ARBA00022741"/>
    </source>
</evidence>